<dbReference type="InterPro" id="IPR034078">
    <property type="entry name" value="NFX1_fam"/>
</dbReference>
<feature type="domain" description="NF-X1-type" evidence="7">
    <location>
        <begin position="244"/>
        <end position="263"/>
    </location>
</feature>
<dbReference type="Pfam" id="PF01422">
    <property type="entry name" value="zf-NF-X1"/>
    <property type="match status" value="11"/>
</dbReference>
<proteinExistence type="inferred from homology"/>
<dbReference type="Proteomes" id="UP000198287">
    <property type="component" value="Unassembled WGS sequence"/>
</dbReference>
<feature type="domain" description="NF-X1-type" evidence="7">
    <location>
        <begin position="670"/>
        <end position="691"/>
    </location>
</feature>
<evidence type="ECO:0000256" key="5">
    <source>
        <dbReference type="ARBA" id="ARBA00022833"/>
    </source>
</evidence>
<comment type="similarity">
    <text evidence="1">Belongs to the NFX1 family.</text>
</comment>
<feature type="compositionally biased region" description="Low complexity" evidence="6">
    <location>
        <begin position="16"/>
        <end position="41"/>
    </location>
</feature>
<feature type="domain" description="NF-X1-type" evidence="7">
    <location>
        <begin position="356"/>
        <end position="375"/>
    </location>
</feature>
<feature type="domain" description="NF-X1-type" evidence="7">
    <location>
        <begin position="579"/>
        <end position="602"/>
    </location>
</feature>
<feature type="domain" description="NF-X1-type" evidence="7">
    <location>
        <begin position="435"/>
        <end position="454"/>
    </location>
</feature>
<dbReference type="OrthoDB" id="536399at2759"/>
<dbReference type="OMA" id="KCQSVCH"/>
<evidence type="ECO:0000256" key="1">
    <source>
        <dbReference type="ARBA" id="ARBA00007269"/>
    </source>
</evidence>
<sequence>MDSPRFDLDKKTGWRNSHNSSFNSNKSTGSGSGSASSNSASMDEDEFQSERIIQSLTSKYTECEEGSDLLEKTLEHLRENIKAGICLICIEDVGRNEAVWSCETCYCILHLVCIQRWARDSMDNIKEKAADRGWNLPIIYCCPKCRKEYPEAQFPDKYRCYCGKVTNPKSDPWNAPHSCGETCGKPLKPECGHHCLLLCHSGPCPPCPKQVTNTCYCSKSTPKTLRCFSKTWSCGKPCSKPLLCQFHKCPDTCHPGVCSPCEVPVTLTCKCSNPTQIITTCWKLTSQEDPKFILSCGKQCGKPLDCGVHSCSQPCHENQCSTCERTCPCGKAKAPCSGDIEVGKPCEDTCDKLLDCENHSCTQKCHLGSCGSCLQHVTKKCKCGQYEKEVLCSKEFVCATKCKILRDCKIHPCNKKCCSGDCPPCRNVCGKTLSCKNHKCESICHSGPCYPCPVTAQVKCRCGETVRSVPCGSEKRCKPPDCSLLCARPTKCDHSKIQNHRCHFGDCPKCRIPCGKTLPCRHQCPAVCHTTKVKGEVSKPCPKCVQFVEPKCRLHREVKVLCHAVDQRCTQICGKILSCGEHACSKPCHEELTSQDCGECTESCSKPRLPGCNHQCELGCHTGPCQQCSLVAKVACHCEQEVMFVQCYKQGRLSEYEKSCKNQCPKKLSCGHRCLTLCHSGPCPELEKCRRKVKLTCKCKHVKKDVECFLQDDEQNKIIECQPGLCSIPKAVKDTPSGGGAKKRTRKKKVSEGDAGKDDDDPDGTSANNIKTDNDLQAGVKKGSIFSSNLKAILIIAASAFVTATVLKFYGSSIIPDEYRHSYGSGAS</sequence>
<feature type="region of interest" description="Disordered" evidence="6">
    <location>
        <begin position="1"/>
        <end position="45"/>
    </location>
</feature>
<dbReference type="GO" id="GO:0005634">
    <property type="term" value="C:nucleus"/>
    <property type="evidence" value="ECO:0007669"/>
    <property type="project" value="InterPro"/>
</dbReference>
<evidence type="ECO:0000256" key="6">
    <source>
        <dbReference type="SAM" id="MobiDB-lite"/>
    </source>
</evidence>
<dbReference type="GO" id="GO:0008270">
    <property type="term" value="F:zinc ion binding"/>
    <property type="evidence" value="ECO:0007669"/>
    <property type="project" value="UniProtKB-KW"/>
</dbReference>
<dbReference type="PANTHER" id="PTHR12360:SF1">
    <property type="entry name" value="NF-X1-TYPE ZINC FINGER PROTEIN NFXL1"/>
    <property type="match status" value="1"/>
</dbReference>
<feature type="domain" description="NF-X1-type" evidence="7">
    <location>
        <begin position="492"/>
        <end position="512"/>
    </location>
</feature>
<keyword evidence="4" id="KW-0863">Zinc-finger</keyword>
<feature type="compositionally biased region" description="Basic and acidic residues" evidence="6">
    <location>
        <begin position="1"/>
        <end position="12"/>
    </location>
</feature>
<keyword evidence="9" id="KW-1185">Reference proteome</keyword>
<feature type="domain" description="NF-X1-type" evidence="7">
    <location>
        <begin position="191"/>
        <end position="209"/>
    </location>
</feature>
<feature type="region of interest" description="Disordered" evidence="6">
    <location>
        <begin position="732"/>
        <end position="772"/>
    </location>
</feature>
<dbReference type="EMBL" id="LNIX01000033">
    <property type="protein sequence ID" value="OXA40487.1"/>
    <property type="molecule type" value="Genomic_DNA"/>
</dbReference>
<dbReference type="CDD" id="cd06008">
    <property type="entry name" value="NF-X1-zinc-finger"/>
    <property type="match status" value="5"/>
</dbReference>
<accession>A0A226D6Y1</accession>
<feature type="domain" description="NF-X1-type" evidence="7">
    <location>
        <begin position="408"/>
        <end position="427"/>
    </location>
</feature>
<dbReference type="SMART" id="SM00438">
    <property type="entry name" value="ZnF_NFX"/>
    <property type="match status" value="11"/>
</dbReference>
<feature type="domain" description="NF-X1-type" evidence="7">
    <location>
        <begin position="612"/>
        <end position="630"/>
    </location>
</feature>
<feature type="domain" description="NF-X1-type" evidence="7">
    <location>
        <begin position="520"/>
        <end position="546"/>
    </location>
</feature>
<evidence type="ECO:0000313" key="8">
    <source>
        <dbReference type="EMBL" id="OXA40487.1"/>
    </source>
</evidence>
<evidence type="ECO:0000259" key="7">
    <source>
        <dbReference type="SMART" id="SM00438"/>
    </source>
</evidence>
<evidence type="ECO:0000256" key="4">
    <source>
        <dbReference type="ARBA" id="ARBA00022771"/>
    </source>
</evidence>
<dbReference type="STRING" id="158441.A0A226D6Y1"/>
<evidence type="ECO:0000256" key="2">
    <source>
        <dbReference type="ARBA" id="ARBA00022723"/>
    </source>
</evidence>
<keyword evidence="2" id="KW-0479">Metal-binding</keyword>
<keyword evidence="3" id="KW-0677">Repeat</keyword>
<dbReference type="PANTHER" id="PTHR12360">
    <property type="entry name" value="NUCLEAR TRANSCRIPTION FACTOR, X-BOX BINDING 1 NFX1"/>
    <property type="match status" value="1"/>
</dbReference>
<feature type="domain" description="NF-X1-type" evidence="7">
    <location>
        <begin position="306"/>
        <end position="325"/>
    </location>
</feature>
<dbReference type="InterPro" id="IPR000967">
    <property type="entry name" value="Znf_NFX1"/>
</dbReference>
<keyword evidence="5" id="KW-0862">Zinc</keyword>
<dbReference type="GO" id="GO:0000981">
    <property type="term" value="F:DNA-binding transcription factor activity, RNA polymerase II-specific"/>
    <property type="evidence" value="ECO:0007669"/>
    <property type="project" value="TreeGrafter"/>
</dbReference>
<name>A0A226D6Y1_FOLCA</name>
<dbReference type="CDD" id="cd16697">
    <property type="entry name" value="RING-CH-C4HC3_NFXL1"/>
    <property type="match status" value="1"/>
</dbReference>
<reference evidence="8 9" key="1">
    <citation type="submission" date="2015-12" db="EMBL/GenBank/DDBJ databases">
        <title>The genome of Folsomia candida.</title>
        <authorList>
            <person name="Faddeeva A."/>
            <person name="Derks M.F."/>
            <person name="Anvar Y."/>
            <person name="Smit S."/>
            <person name="Van Straalen N."/>
            <person name="Roelofs D."/>
        </authorList>
    </citation>
    <scope>NUCLEOTIDE SEQUENCE [LARGE SCALE GENOMIC DNA]</scope>
    <source>
        <strain evidence="8 9">VU population</strain>
        <tissue evidence="8">Whole body</tissue>
    </source>
</reference>
<organism evidence="8 9">
    <name type="scientific">Folsomia candida</name>
    <name type="common">Springtail</name>
    <dbReference type="NCBI Taxonomy" id="158441"/>
    <lineage>
        <taxon>Eukaryota</taxon>
        <taxon>Metazoa</taxon>
        <taxon>Ecdysozoa</taxon>
        <taxon>Arthropoda</taxon>
        <taxon>Hexapoda</taxon>
        <taxon>Collembola</taxon>
        <taxon>Entomobryomorpha</taxon>
        <taxon>Isotomoidea</taxon>
        <taxon>Isotomidae</taxon>
        <taxon>Proisotominae</taxon>
        <taxon>Folsomia</taxon>
    </lineage>
</organism>
<comment type="caution">
    <text evidence="8">The sequence shown here is derived from an EMBL/GenBank/DDBJ whole genome shotgun (WGS) entry which is preliminary data.</text>
</comment>
<gene>
    <name evidence="8" type="ORF">Fcan01_24806</name>
</gene>
<dbReference type="GO" id="GO:0000977">
    <property type="term" value="F:RNA polymerase II transcription regulatory region sequence-specific DNA binding"/>
    <property type="evidence" value="ECO:0007669"/>
    <property type="project" value="TreeGrafter"/>
</dbReference>
<evidence type="ECO:0000313" key="9">
    <source>
        <dbReference type="Proteomes" id="UP000198287"/>
    </source>
</evidence>
<dbReference type="AlphaFoldDB" id="A0A226D6Y1"/>
<evidence type="ECO:0000256" key="3">
    <source>
        <dbReference type="ARBA" id="ARBA00022737"/>
    </source>
</evidence>
<protein>
    <submittedName>
        <fullName evidence="8">NF-X1-type zinc finger protein NFXL1</fullName>
    </submittedName>
</protein>